<keyword evidence="3" id="KW-1185">Reference proteome</keyword>
<name>A0A843WNJ9_COLES</name>
<feature type="region of interest" description="Disordered" evidence="1">
    <location>
        <begin position="85"/>
        <end position="112"/>
    </location>
</feature>
<organism evidence="2 3">
    <name type="scientific">Colocasia esculenta</name>
    <name type="common">Wild taro</name>
    <name type="synonym">Arum esculentum</name>
    <dbReference type="NCBI Taxonomy" id="4460"/>
    <lineage>
        <taxon>Eukaryota</taxon>
        <taxon>Viridiplantae</taxon>
        <taxon>Streptophyta</taxon>
        <taxon>Embryophyta</taxon>
        <taxon>Tracheophyta</taxon>
        <taxon>Spermatophyta</taxon>
        <taxon>Magnoliopsida</taxon>
        <taxon>Liliopsida</taxon>
        <taxon>Araceae</taxon>
        <taxon>Aroideae</taxon>
        <taxon>Colocasieae</taxon>
        <taxon>Colocasia</taxon>
    </lineage>
</organism>
<comment type="caution">
    <text evidence="2">The sequence shown here is derived from an EMBL/GenBank/DDBJ whole genome shotgun (WGS) entry which is preliminary data.</text>
</comment>
<evidence type="ECO:0008006" key="4">
    <source>
        <dbReference type="Google" id="ProtNLM"/>
    </source>
</evidence>
<evidence type="ECO:0000256" key="1">
    <source>
        <dbReference type="SAM" id="MobiDB-lite"/>
    </source>
</evidence>
<accession>A0A843WNJ9</accession>
<protein>
    <recommendedName>
        <fullName evidence="4">Retrotransposon gag domain-containing protein</fullName>
    </recommendedName>
</protein>
<dbReference type="PANTHER" id="PTHR34482">
    <property type="entry name" value="DNA DAMAGE-INDUCIBLE PROTEIN 1-LIKE"/>
    <property type="match status" value="1"/>
</dbReference>
<dbReference type="EMBL" id="NMUH01003774">
    <property type="protein sequence ID" value="MQM07051.1"/>
    <property type="molecule type" value="Genomic_DNA"/>
</dbReference>
<evidence type="ECO:0000313" key="3">
    <source>
        <dbReference type="Proteomes" id="UP000652761"/>
    </source>
</evidence>
<evidence type="ECO:0000313" key="2">
    <source>
        <dbReference type="EMBL" id="MQM07051.1"/>
    </source>
</evidence>
<gene>
    <name evidence="2" type="ORF">Taro_039885</name>
</gene>
<dbReference type="PANTHER" id="PTHR34482:SF36">
    <property type="entry name" value="RETROTRANSPOSON GAG DOMAIN-CONTAINING PROTEIN"/>
    <property type="match status" value="1"/>
</dbReference>
<dbReference type="OrthoDB" id="7608935at2759"/>
<dbReference type="AlphaFoldDB" id="A0A843WNJ9"/>
<reference evidence="2" key="1">
    <citation type="submission" date="2017-07" db="EMBL/GenBank/DDBJ databases">
        <title>Taro Niue Genome Assembly and Annotation.</title>
        <authorList>
            <person name="Atibalentja N."/>
            <person name="Keating K."/>
            <person name="Fields C.J."/>
        </authorList>
    </citation>
    <scope>NUCLEOTIDE SEQUENCE</scope>
    <source>
        <strain evidence="2">Niue_2</strain>
        <tissue evidence="2">Leaf</tissue>
    </source>
</reference>
<proteinExistence type="predicted"/>
<dbReference type="Proteomes" id="UP000652761">
    <property type="component" value="Unassembled WGS sequence"/>
</dbReference>
<sequence length="266" mass="30099">MSVAEYEAQFARLAVYAPHLVGTDRLKANRFMDGLRPMFIKRLGPHNIQTYTDMVQRAQLVEDTMAKVEGMRGKDNSKPVFVKKGAPNITPTFRNNNVNNNNKRPNAGRDVAGDKRVKVEGRQLAENCKFCDKPEHQAEEYWKKLGACLKCRGSDHCIPDCPMLKDQPGRAQNVPRRQGRVEGLLVAEELWNDHKKLIFFPFSSAATCTNRPLEGDQSTLCQYKAILDCNPMHCPFPVVLWHEPCERDGPIGRVHKAVATERTVTI</sequence>